<keyword evidence="2" id="KW-1185">Reference proteome</keyword>
<dbReference type="Proteomes" id="UP001642483">
    <property type="component" value="Unassembled WGS sequence"/>
</dbReference>
<evidence type="ECO:0000313" key="1">
    <source>
        <dbReference type="EMBL" id="CAK8679000.1"/>
    </source>
</evidence>
<comment type="caution">
    <text evidence="1">The sequence shown here is derived from an EMBL/GenBank/DDBJ whole genome shotgun (WGS) entry which is preliminary data.</text>
</comment>
<protein>
    <submittedName>
        <fullName evidence="1">Uncharacterized protein</fullName>
    </submittedName>
</protein>
<dbReference type="EMBL" id="CAWYQH010000057">
    <property type="protein sequence ID" value="CAK8679000.1"/>
    <property type="molecule type" value="Genomic_DNA"/>
</dbReference>
<reference evidence="1 2" key="1">
    <citation type="submission" date="2024-02" db="EMBL/GenBank/DDBJ databases">
        <authorList>
            <person name="Daric V."/>
            <person name="Darras S."/>
        </authorList>
    </citation>
    <scope>NUCLEOTIDE SEQUENCE [LARGE SCALE GENOMIC DNA]</scope>
</reference>
<organism evidence="1 2">
    <name type="scientific">Clavelina lepadiformis</name>
    <name type="common">Light-bulb sea squirt</name>
    <name type="synonym">Ascidia lepadiformis</name>
    <dbReference type="NCBI Taxonomy" id="159417"/>
    <lineage>
        <taxon>Eukaryota</taxon>
        <taxon>Metazoa</taxon>
        <taxon>Chordata</taxon>
        <taxon>Tunicata</taxon>
        <taxon>Ascidiacea</taxon>
        <taxon>Aplousobranchia</taxon>
        <taxon>Clavelinidae</taxon>
        <taxon>Clavelina</taxon>
    </lineage>
</organism>
<evidence type="ECO:0000313" key="2">
    <source>
        <dbReference type="Proteomes" id="UP001642483"/>
    </source>
</evidence>
<name>A0ABP0FH44_CLALP</name>
<sequence length="68" mass="7538">MKTPVSSIAKWGSPVPKEPVPTNVTLTQWNGGKNGIIKSQTSFQTPRDEVKSYIYTRYSNSTSAFILC</sequence>
<proteinExistence type="predicted"/>
<accession>A0ABP0FH44</accession>
<gene>
    <name evidence="1" type="ORF">CVLEPA_LOCUS9266</name>
</gene>